<feature type="transmembrane region" description="Helical" evidence="1">
    <location>
        <begin position="39"/>
        <end position="57"/>
    </location>
</feature>
<dbReference type="EMBL" id="PVTR01000008">
    <property type="protein sequence ID" value="PRY86756.1"/>
    <property type="molecule type" value="Genomic_DNA"/>
</dbReference>
<keyword evidence="1" id="KW-0812">Transmembrane</keyword>
<evidence type="ECO:0000313" key="2">
    <source>
        <dbReference type="EMBL" id="PRY86756.1"/>
    </source>
</evidence>
<dbReference type="RefSeq" id="WP_106134475.1">
    <property type="nucleotide sequence ID" value="NZ_PVTR01000008.1"/>
</dbReference>
<gene>
    <name evidence="2" type="ORF">CLW00_108247</name>
</gene>
<comment type="caution">
    <text evidence="2">The sequence shown here is derived from an EMBL/GenBank/DDBJ whole genome shotgun (WGS) entry which is preliminary data.</text>
</comment>
<protein>
    <recommendedName>
        <fullName evidence="4">PH (Pleckstrin Homology) domain-containing protein</fullName>
    </recommendedName>
</protein>
<keyword evidence="1" id="KW-1133">Transmembrane helix</keyword>
<proteinExistence type="predicted"/>
<name>A0A2T0WJ84_9BACT</name>
<dbReference type="Proteomes" id="UP000238157">
    <property type="component" value="Unassembled WGS sequence"/>
</dbReference>
<keyword evidence="3" id="KW-1185">Reference proteome</keyword>
<accession>A0A2T0WJ84</accession>
<reference evidence="2 3" key="1">
    <citation type="submission" date="2018-03" db="EMBL/GenBank/DDBJ databases">
        <title>Genomic Encyclopedia of Archaeal and Bacterial Type Strains, Phase II (KMG-II): from individual species to whole genera.</title>
        <authorList>
            <person name="Goeker M."/>
        </authorList>
    </citation>
    <scope>NUCLEOTIDE SEQUENCE [LARGE SCALE GENOMIC DNA]</scope>
    <source>
        <strain evidence="2 3">DSM 27929</strain>
    </source>
</reference>
<dbReference type="AlphaFoldDB" id="A0A2T0WJ84"/>
<evidence type="ECO:0000256" key="1">
    <source>
        <dbReference type="SAM" id="Phobius"/>
    </source>
</evidence>
<evidence type="ECO:0008006" key="4">
    <source>
        <dbReference type="Google" id="ProtNLM"/>
    </source>
</evidence>
<evidence type="ECO:0000313" key="3">
    <source>
        <dbReference type="Proteomes" id="UP000238157"/>
    </source>
</evidence>
<dbReference type="OrthoDB" id="582675at2"/>
<feature type="transmembrane region" description="Helical" evidence="1">
    <location>
        <begin position="16"/>
        <end position="33"/>
    </location>
</feature>
<organism evidence="2 3">
    <name type="scientific">Mongoliibacter ruber</name>
    <dbReference type="NCBI Taxonomy" id="1750599"/>
    <lineage>
        <taxon>Bacteria</taxon>
        <taxon>Pseudomonadati</taxon>
        <taxon>Bacteroidota</taxon>
        <taxon>Cytophagia</taxon>
        <taxon>Cytophagales</taxon>
        <taxon>Cyclobacteriaceae</taxon>
        <taxon>Mongoliibacter</taxon>
    </lineage>
</organism>
<keyword evidence="1" id="KW-0472">Membrane</keyword>
<sequence>MSNYVFKETQKFNQPWIWGIVLVASGIIFYGLFNQPVKDWEMAIPIIILALVILLLAKMQLKTRIDNSTLSFSFFPLIGKRTYKITEIEKLELIAYNSIFKFGGWGIRYNFAMWGYNVSGNQGLIVTLKDKKFLIGTQKPEEMQKAIKQFEEFKSVYNAR</sequence>